<feature type="transmembrane region" description="Helical" evidence="6">
    <location>
        <begin position="238"/>
        <end position="256"/>
    </location>
</feature>
<evidence type="ECO:0000313" key="8">
    <source>
        <dbReference type="EMBL" id="SHK14187.1"/>
    </source>
</evidence>
<dbReference type="Pfam" id="PF07690">
    <property type="entry name" value="MFS_1"/>
    <property type="match status" value="1"/>
</dbReference>
<keyword evidence="2" id="KW-1003">Cell membrane</keyword>
<feature type="transmembrane region" description="Helical" evidence="6">
    <location>
        <begin position="142"/>
        <end position="167"/>
    </location>
</feature>
<evidence type="ECO:0000256" key="1">
    <source>
        <dbReference type="ARBA" id="ARBA00004429"/>
    </source>
</evidence>
<organism evidence="8 9">
    <name type="scientific">Rhodothermus profundi</name>
    <dbReference type="NCBI Taxonomy" id="633813"/>
    <lineage>
        <taxon>Bacteria</taxon>
        <taxon>Pseudomonadati</taxon>
        <taxon>Rhodothermota</taxon>
        <taxon>Rhodothermia</taxon>
        <taxon>Rhodothermales</taxon>
        <taxon>Rhodothermaceae</taxon>
        <taxon>Rhodothermus</taxon>
    </lineage>
</organism>
<dbReference type="InterPro" id="IPR020846">
    <property type="entry name" value="MFS_dom"/>
</dbReference>
<feature type="transmembrane region" description="Helical" evidence="6">
    <location>
        <begin position="369"/>
        <end position="388"/>
    </location>
</feature>
<evidence type="ECO:0000313" key="9">
    <source>
        <dbReference type="Proteomes" id="UP000185812"/>
    </source>
</evidence>
<dbReference type="SUPFAM" id="SSF103473">
    <property type="entry name" value="MFS general substrate transporter"/>
    <property type="match status" value="1"/>
</dbReference>
<evidence type="ECO:0000256" key="3">
    <source>
        <dbReference type="ARBA" id="ARBA00022692"/>
    </source>
</evidence>
<keyword evidence="9" id="KW-1185">Reference proteome</keyword>
<keyword evidence="4 6" id="KW-1133">Transmembrane helix</keyword>
<feature type="transmembrane region" description="Helical" evidence="6">
    <location>
        <begin position="21"/>
        <end position="43"/>
    </location>
</feature>
<accession>A0A1M6Q253</accession>
<sequence>MTAFPNPSTSTEPARPRSYSLVGLILFTFFVISFLTNILGPLIPEIIDDFGLSLTLAALLPFAFFMAYGVFSIPAGFLIERVGEKPILIGAFGVAYVGAQLLALFPHYLVAVGSLFLIGSGMAFLQVAVNPLLRVAGGEEHFAFNATLGQLCFGLASFLSPLVYAYLVWNLSQPEPPESFWLALLDRVVPPELPWISLYWMLAAISLLMMGIMALVRLPRVERTVEERAGRLAIYRQLLRQPLVWLFFLGIFAYVGSEQGVANWTSEFLARYHGYDPQTVGARAVSSFWGLMTAGTLLGLVLLKLLDSRVVLRLFTLAALGCLTAGLLGPGPVARWAFPLIGLFASVMWPVVFSLALNSVPAHHGAFSGILVTGIAGGAVVPLIIGVLGDLLGLRGGLCFLYLTFGYILSVSFWARPLISNKTIWQQKSSPSPTERISASDG</sequence>
<protein>
    <submittedName>
        <fullName evidence="8">Fucose permease</fullName>
    </submittedName>
</protein>
<proteinExistence type="predicted"/>
<dbReference type="Proteomes" id="UP000185812">
    <property type="component" value="Unassembled WGS sequence"/>
</dbReference>
<dbReference type="STRING" id="633813.SAMN04488087_0430"/>
<evidence type="ECO:0000256" key="5">
    <source>
        <dbReference type="ARBA" id="ARBA00023136"/>
    </source>
</evidence>
<feature type="domain" description="Major facilitator superfamily (MFS) profile" evidence="7">
    <location>
        <begin position="21"/>
        <end position="424"/>
    </location>
</feature>
<evidence type="ECO:0000256" key="6">
    <source>
        <dbReference type="SAM" id="Phobius"/>
    </source>
</evidence>
<dbReference type="GO" id="GO:0005886">
    <property type="term" value="C:plasma membrane"/>
    <property type="evidence" value="ECO:0007669"/>
    <property type="project" value="UniProtKB-SubCell"/>
</dbReference>
<dbReference type="OrthoDB" id="3225787at2"/>
<keyword evidence="5 6" id="KW-0472">Membrane</keyword>
<dbReference type="RefSeq" id="WP_072714299.1">
    <property type="nucleotide sequence ID" value="NZ_FRAU01000001.1"/>
</dbReference>
<dbReference type="InterPro" id="IPR050375">
    <property type="entry name" value="MFS_TsgA-like"/>
</dbReference>
<feature type="transmembrane region" description="Helical" evidence="6">
    <location>
        <begin position="336"/>
        <end position="357"/>
    </location>
</feature>
<evidence type="ECO:0000256" key="4">
    <source>
        <dbReference type="ARBA" id="ARBA00022989"/>
    </source>
</evidence>
<feature type="transmembrane region" description="Helical" evidence="6">
    <location>
        <begin position="284"/>
        <end position="303"/>
    </location>
</feature>
<dbReference type="EMBL" id="FRAU01000001">
    <property type="protein sequence ID" value="SHK14187.1"/>
    <property type="molecule type" value="Genomic_DNA"/>
</dbReference>
<name>A0A1M6Q253_9BACT</name>
<dbReference type="GO" id="GO:0022857">
    <property type="term" value="F:transmembrane transporter activity"/>
    <property type="evidence" value="ECO:0007669"/>
    <property type="project" value="InterPro"/>
</dbReference>
<feature type="transmembrane region" description="Helical" evidence="6">
    <location>
        <begin position="400"/>
        <end position="419"/>
    </location>
</feature>
<evidence type="ECO:0000259" key="7">
    <source>
        <dbReference type="PROSITE" id="PS50850"/>
    </source>
</evidence>
<reference evidence="9" key="1">
    <citation type="submission" date="2016-11" db="EMBL/GenBank/DDBJ databases">
        <authorList>
            <person name="Varghese N."/>
            <person name="Submissions S."/>
        </authorList>
    </citation>
    <scope>NUCLEOTIDE SEQUENCE [LARGE SCALE GENOMIC DNA]</scope>
    <source>
        <strain evidence="9">DSM 22212</strain>
    </source>
</reference>
<dbReference type="PANTHER" id="PTHR43702:SF12">
    <property type="entry name" value="N-ACETYL GLUCOSAMINE TRANSPORTER NAGP"/>
    <property type="match status" value="1"/>
</dbReference>
<comment type="subcellular location">
    <subcellularLocation>
        <location evidence="1">Cell inner membrane</location>
        <topology evidence="1">Multi-pass membrane protein</topology>
    </subcellularLocation>
</comment>
<evidence type="ECO:0000256" key="2">
    <source>
        <dbReference type="ARBA" id="ARBA00022475"/>
    </source>
</evidence>
<feature type="transmembrane region" description="Helical" evidence="6">
    <location>
        <begin position="55"/>
        <end position="79"/>
    </location>
</feature>
<keyword evidence="3 6" id="KW-0812">Transmembrane</keyword>
<dbReference type="InterPro" id="IPR011701">
    <property type="entry name" value="MFS"/>
</dbReference>
<feature type="transmembrane region" description="Helical" evidence="6">
    <location>
        <begin position="86"/>
        <end position="105"/>
    </location>
</feature>
<feature type="transmembrane region" description="Helical" evidence="6">
    <location>
        <begin position="198"/>
        <end position="218"/>
    </location>
</feature>
<dbReference type="Gene3D" id="1.20.1250.20">
    <property type="entry name" value="MFS general substrate transporter like domains"/>
    <property type="match status" value="2"/>
</dbReference>
<feature type="transmembrane region" description="Helical" evidence="6">
    <location>
        <begin position="310"/>
        <end position="330"/>
    </location>
</feature>
<dbReference type="AlphaFoldDB" id="A0A1M6Q253"/>
<feature type="transmembrane region" description="Helical" evidence="6">
    <location>
        <begin position="111"/>
        <end position="130"/>
    </location>
</feature>
<dbReference type="InterPro" id="IPR036259">
    <property type="entry name" value="MFS_trans_sf"/>
</dbReference>
<gene>
    <name evidence="8" type="ORF">SAMN04488087_0430</name>
</gene>
<dbReference type="PANTHER" id="PTHR43702">
    <property type="entry name" value="L-FUCOSE-PROTON SYMPORTER"/>
    <property type="match status" value="1"/>
</dbReference>
<dbReference type="PROSITE" id="PS50850">
    <property type="entry name" value="MFS"/>
    <property type="match status" value="1"/>
</dbReference>